<name>A0ACA9PQV8_9GLOM</name>
<gene>
    <name evidence="1" type="ORF">SCALOS_LOCUS11158</name>
</gene>
<organism evidence="1 2">
    <name type="scientific">Scutellospora calospora</name>
    <dbReference type="NCBI Taxonomy" id="85575"/>
    <lineage>
        <taxon>Eukaryota</taxon>
        <taxon>Fungi</taxon>
        <taxon>Fungi incertae sedis</taxon>
        <taxon>Mucoromycota</taxon>
        <taxon>Glomeromycotina</taxon>
        <taxon>Glomeromycetes</taxon>
        <taxon>Diversisporales</taxon>
        <taxon>Gigasporaceae</taxon>
        <taxon>Scutellospora</taxon>
    </lineage>
</organism>
<feature type="non-terminal residue" evidence="1">
    <location>
        <position position="94"/>
    </location>
</feature>
<protein>
    <submittedName>
        <fullName evidence="1">11214_t:CDS:1</fullName>
    </submittedName>
</protein>
<dbReference type="EMBL" id="CAJVPM010046278">
    <property type="protein sequence ID" value="CAG8718305.1"/>
    <property type="molecule type" value="Genomic_DNA"/>
</dbReference>
<comment type="caution">
    <text evidence="1">The sequence shown here is derived from an EMBL/GenBank/DDBJ whole genome shotgun (WGS) entry which is preliminary data.</text>
</comment>
<reference evidence="1" key="1">
    <citation type="submission" date="2021-06" db="EMBL/GenBank/DDBJ databases">
        <authorList>
            <person name="Kallberg Y."/>
            <person name="Tangrot J."/>
            <person name="Rosling A."/>
        </authorList>
    </citation>
    <scope>NUCLEOTIDE SEQUENCE</scope>
    <source>
        <strain evidence="1">AU212A</strain>
    </source>
</reference>
<sequence length="94" mass="10411">QSATLTATVAGQVVMEGFIGWKAKPWIRRLITRGFAVLPAMVIASIRGRSGLNDLLVASQVALSLQLPFAVIPLVWFTSNKRFMQVDIRDLEEK</sequence>
<evidence type="ECO:0000313" key="1">
    <source>
        <dbReference type="EMBL" id="CAG8718305.1"/>
    </source>
</evidence>
<accession>A0ACA9PQV8</accession>
<dbReference type="Proteomes" id="UP000789860">
    <property type="component" value="Unassembled WGS sequence"/>
</dbReference>
<feature type="non-terminal residue" evidence="1">
    <location>
        <position position="1"/>
    </location>
</feature>
<proteinExistence type="predicted"/>
<evidence type="ECO:0000313" key="2">
    <source>
        <dbReference type="Proteomes" id="UP000789860"/>
    </source>
</evidence>
<keyword evidence="2" id="KW-1185">Reference proteome</keyword>